<dbReference type="EMBL" id="VSKL01000005">
    <property type="protein sequence ID" value="TYB71981.1"/>
    <property type="molecule type" value="Genomic_DNA"/>
</dbReference>
<organism evidence="1 2">
    <name type="scientific">Bizionia algoritergicola</name>
    <dbReference type="NCBI Taxonomy" id="291187"/>
    <lineage>
        <taxon>Bacteria</taxon>
        <taxon>Pseudomonadati</taxon>
        <taxon>Bacteroidota</taxon>
        <taxon>Flavobacteriia</taxon>
        <taxon>Flavobacteriales</taxon>
        <taxon>Flavobacteriaceae</taxon>
        <taxon>Bizionia</taxon>
    </lineage>
</organism>
<proteinExistence type="predicted"/>
<dbReference type="OrthoDB" id="9803111at2"/>
<reference evidence="1 2" key="1">
    <citation type="submission" date="2019-08" db="EMBL/GenBank/DDBJ databases">
        <title>Genomes of Antarctic Bizionia species.</title>
        <authorList>
            <person name="Bowman J.P."/>
        </authorList>
    </citation>
    <scope>NUCLEOTIDE SEQUENCE [LARGE SCALE GENOMIC DNA]</scope>
    <source>
        <strain evidence="1 2">APA-1</strain>
    </source>
</reference>
<keyword evidence="2" id="KW-1185">Reference proteome</keyword>
<gene>
    <name evidence="1" type="ORF">ES675_12500</name>
</gene>
<sequence>MSNKPTVRLSHHRTYGSRIRRFATHLSNRSLQQLELFRTLRKGYRYFRSLSNFRKDCVQSFPNYQKKILMSKV</sequence>
<accession>A0A5D0QTE0</accession>
<dbReference type="AlphaFoldDB" id="A0A5D0QTE0"/>
<evidence type="ECO:0000313" key="1">
    <source>
        <dbReference type="EMBL" id="TYB71981.1"/>
    </source>
</evidence>
<name>A0A5D0QTE0_9FLAO</name>
<comment type="caution">
    <text evidence="1">The sequence shown here is derived from an EMBL/GenBank/DDBJ whole genome shotgun (WGS) entry which is preliminary data.</text>
</comment>
<protein>
    <submittedName>
        <fullName evidence="1">Uncharacterized protein</fullName>
    </submittedName>
</protein>
<evidence type="ECO:0000313" key="2">
    <source>
        <dbReference type="Proteomes" id="UP000324358"/>
    </source>
</evidence>
<dbReference type="Proteomes" id="UP000324358">
    <property type="component" value="Unassembled WGS sequence"/>
</dbReference>